<dbReference type="RefSeq" id="WP_124956074.1">
    <property type="nucleotide sequence ID" value="NZ_RRCH01000032.1"/>
</dbReference>
<dbReference type="SUPFAM" id="SSF52980">
    <property type="entry name" value="Restriction endonuclease-like"/>
    <property type="match status" value="1"/>
</dbReference>
<proteinExistence type="predicted"/>
<sequence length="401" mass="46066">MENENKQEFHDLLTSLYSATRNSNSGKQSRDRIEIVLQEFLLLLGYDDQHLFNNVSVEAEDLHPIRDLQSERAMMLCPPPDNYAPEPGITFFFDILAARSVNSPPYLTVDTASLTPEDFEHGSDYISAIYYLNIRRETAGAHYSILFSDKGIVVVRPSEDLEAFRFRELERKDSERLYELLRAPDRYPRAVAYPAGYHPEQTKLQMFTVWGDADIAYNPPSIETEHCQLNLRRFGEILYEAEIAETKQEKGNALEAVATQLFSSFPYLSVRDENLYTKFGEIDLVIENKGTDRHTLFNFYSRFIIVECKHWIDPVPAKEIGHFKDKCNMTDVDLGIMFAWNGISGEGEERHAERMATGGLNGTPEIIVINSRDLHRVLEGTSFYQIIDEKCTNNDSIYRSI</sequence>
<dbReference type="OrthoDB" id="194412at2157"/>
<evidence type="ECO:0008006" key="3">
    <source>
        <dbReference type="Google" id="ProtNLM"/>
    </source>
</evidence>
<evidence type="ECO:0000313" key="1">
    <source>
        <dbReference type="EMBL" id="RRJ28800.1"/>
    </source>
</evidence>
<keyword evidence="2" id="KW-1185">Reference proteome</keyword>
<dbReference type="Proteomes" id="UP000282322">
    <property type="component" value="Unassembled WGS sequence"/>
</dbReference>
<accession>A0A3P3R842</accession>
<gene>
    <name evidence="1" type="ORF">EIK79_14860</name>
</gene>
<dbReference type="AlphaFoldDB" id="A0A3P3R842"/>
<organism evidence="1 2">
    <name type="scientific">Halocatena pleomorpha</name>
    <dbReference type="NCBI Taxonomy" id="1785090"/>
    <lineage>
        <taxon>Archaea</taxon>
        <taxon>Methanobacteriati</taxon>
        <taxon>Methanobacteriota</taxon>
        <taxon>Stenosarchaea group</taxon>
        <taxon>Halobacteria</taxon>
        <taxon>Halobacteriales</taxon>
        <taxon>Natronomonadaceae</taxon>
        <taxon>Halocatena</taxon>
    </lineage>
</organism>
<comment type="caution">
    <text evidence="1">The sequence shown here is derived from an EMBL/GenBank/DDBJ whole genome shotgun (WGS) entry which is preliminary data.</text>
</comment>
<evidence type="ECO:0000313" key="2">
    <source>
        <dbReference type="Proteomes" id="UP000282322"/>
    </source>
</evidence>
<dbReference type="InterPro" id="IPR011335">
    <property type="entry name" value="Restrct_endonuc-II-like"/>
</dbReference>
<protein>
    <recommendedName>
        <fullName evidence="3">Restriction endonuclease type IV Mrr domain-containing protein</fullName>
    </recommendedName>
</protein>
<name>A0A3P3R842_9EURY</name>
<reference evidence="1 2" key="1">
    <citation type="submission" date="2018-11" db="EMBL/GenBank/DDBJ databases">
        <title>Taxonoimc description of Halomarina strain SPP-AMP-1.</title>
        <authorList>
            <person name="Pal Y."/>
            <person name="Srinivasana K."/>
            <person name="Verma A."/>
            <person name="Kumar P."/>
        </authorList>
    </citation>
    <scope>NUCLEOTIDE SEQUENCE [LARGE SCALE GENOMIC DNA]</scope>
    <source>
        <strain evidence="1 2">SPP-AMP-1</strain>
    </source>
</reference>
<dbReference type="EMBL" id="RRCH01000032">
    <property type="protein sequence ID" value="RRJ28800.1"/>
    <property type="molecule type" value="Genomic_DNA"/>
</dbReference>